<evidence type="ECO:0000313" key="2">
    <source>
        <dbReference type="Proteomes" id="UP000718451"/>
    </source>
</evidence>
<dbReference type="EMBL" id="JAAWWL010000001">
    <property type="protein sequence ID" value="NKI30782.1"/>
    <property type="molecule type" value="Genomic_DNA"/>
</dbReference>
<sequence>MIVKGKYKYSYSTINLKSHIAKRFRHFSKKIAPSHSETLEKIMDFFEWHGLTSFDEFAQNLLEEILNNRKRTEKSIKRTEAAIAIIRDIEITQTRPNNAMLLSLFGEGTRQEKPIRREKKLIKKDPEKNKEIEITVPKIRYERLTDKLNRTVRDFQHVLDSAKVVKKGFGKAYLKLELTENELEKYKKKLRDITGGE</sequence>
<gene>
    <name evidence="1" type="ORF">HCU67_02420</name>
</gene>
<accession>A0ABX1GLJ7</accession>
<reference evidence="1 2" key="1">
    <citation type="submission" date="2020-04" db="EMBL/GenBank/DDBJ databases">
        <authorList>
            <person name="Yoon J."/>
        </authorList>
    </citation>
    <scope>NUCLEOTIDE SEQUENCE [LARGE SCALE GENOMIC DNA]</scope>
    <source>
        <strain evidence="1 2">DJ-13</strain>
    </source>
</reference>
<name>A0ABX1GLJ7_9FLAO</name>
<protein>
    <submittedName>
        <fullName evidence="1">Uncharacterized protein</fullName>
    </submittedName>
</protein>
<dbReference type="InterPro" id="IPR048012">
    <property type="entry name" value="BfmA-like_N"/>
</dbReference>
<comment type="caution">
    <text evidence="1">The sequence shown here is derived from an EMBL/GenBank/DDBJ whole genome shotgun (WGS) entry which is preliminary data.</text>
</comment>
<dbReference type="NCBIfam" id="NF041200">
    <property type="entry name" value="mob_BfmA_Nterm"/>
    <property type="match status" value="1"/>
</dbReference>
<organism evidence="1 2">
    <name type="scientific">Croceivirga thetidis</name>
    <dbReference type="NCBI Taxonomy" id="2721623"/>
    <lineage>
        <taxon>Bacteria</taxon>
        <taxon>Pseudomonadati</taxon>
        <taxon>Bacteroidota</taxon>
        <taxon>Flavobacteriia</taxon>
        <taxon>Flavobacteriales</taxon>
        <taxon>Flavobacteriaceae</taxon>
        <taxon>Croceivirga</taxon>
    </lineage>
</organism>
<proteinExistence type="predicted"/>
<dbReference type="Proteomes" id="UP000718451">
    <property type="component" value="Unassembled WGS sequence"/>
</dbReference>
<evidence type="ECO:0000313" key="1">
    <source>
        <dbReference type="EMBL" id="NKI30782.1"/>
    </source>
</evidence>
<dbReference type="RefSeq" id="WP_168551014.1">
    <property type="nucleotide sequence ID" value="NZ_JAAWWL010000001.1"/>
</dbReference>
<keyword evidence="2" id="KW-1185">Reference proteome</keyword>